<dbReference type="AlphaFoldDB" id="A0A6J5JW37"/>
<dbReference type="SMART" id="SM00929">
    <property type="entry name" value="NADH-G_4Fe-4S_3"/>
    <property type="match status" value="1"/>
</dbReference>
<dbReference type="SUPFAM" id="SSF54862">
    <property type="entry name" value="4Fe-4S ferredoxins"/>
    <property type="match status" value="1"/>
</dbReference>
<dbReference type="GO" id="GO:0048038">
    <property type="term" value="F:quinone binding"/>
    <property type="evidence" value="ECO:0007669"/>
    <property type="project" value="UniProtKB-UniRule"/>
</dbReference>
<evidence type="ECO:0000256" key="9">
    <source>
        <dbReference type="ARBA" id="ARBA00026021"/>
    </source>
</evidence>
<dbReference type="InterPro" id="IPR000283">
    <property type="entry name" value="NADH_UbQ_OxRdtase_75kDa_su_CS"/>
</dbReference>
<dbReference type="EC" id="7.1.1.-" evidence="11"/>
<dbReference type="Gene3D" id="3.40.228.10">
    <property type="entry name" value="Dimethylsulfoxide Reductase, domain 2"/>
    <property type="match status" value="1"/>
</dbReference>
<evidence type="ECO:0000256" key="11">
    <source>
        <dbReference type="RuleBase" id="RU003525"/>
    </source>
</evidence>
<feature type="domain" description="4Fe-4S His(Cys)3-ligated-type" evidence="14">
    <location>
        <begin position="85"/>
        <end position="124"/>
    </location>
</feature>
<evidence type="ECO:0000313" key="15">
    <source>
        <dbReference type="EMBL" id="CAB3976528.1"/>
    </source>
</evidence>
<keyword evidence="7 11" id="KW-0411">Iron-sulfur</keyword>
<dbReference type="GO" id="GO:0016651">
    <property type="term" value="F:oxidoreductase activity, acting on NAD(P)H"/>
    <property type="evidence" value="ECO:0007669"/>
    <property type="project" value="InterPro"/>
</dbReference>
<dbReference type="PANTHER" id="PTHR43105">
    <property type="entry name" value="RESPIRATORY NITRATE REDUCTASE"/>
    <property type="match status" value="1"/>
</dbReference>
<dbReference type="GO" id="GO:0051537">
    <property type="term" value="F:2 iron, 2 sulfur cluster binding"/>
    <property type="evidence" value="ECO:0007669"/>
    <property type="project" value="UniProtKB-UniRule"/>
</dbReference>
<dbReference type="KEGG" id="acil:ESZ_00343"/>
<evidence type="ECO:0000256" key="8">
    <source>
        <dbReference type="ARBA" id="ARBA00023027"/>
    </source>
</evidence>
<dbReference type="RefSeq" id="WP_176605052.1">
    <property type="nucleotide sequence ID" value="NZ_LR794158.1"/>
</dbReference>
<feature type="domain" description="2Fe-2S ferredoxin-type" evidence="12">
    <location>
        <begin position="7"/>
        <end position="85"/>
    </location>
</feature>
<dbReference type="PANTHER" id="PTHR43105:SF13">
    <property type="entry name" value="NADH-UBIQUINONE OXIDOREDUCTASE 75 KDA SUBUNIT, MITOCHONDRIAL"/>
    <property type="match status" value="1"/>
</dbReference>
<dbReference type="PROSITE" id="PS51085">
    <property type="entry name" value="2FE2S_FER_2"/>
    <property type="match status" value="1"/>
</dbReference>
<accession>A0A6J5JW37</accession>
<dbReference type="Pfam" id="PF13510">
    <property type="entry name" value="Fer2_4"/>
    <property type="match status" value="1"/>
</dbReference>
<dbReference type="NCBIfam" id="TIGR01973">
    <property type="entry name" value="NuoG"/>
    <property type="match status" value="1"/>
</dbReference>
<dbReference type="SUPFAM" id="SSF53706">
    <property type="entry name" value="Formate dehydrogenase/DMSO reductase, domains 1-3"/>
    <property type="match status" value="1"/>
</dbReference>
<dbReference type="GO" id="GO:0016020">
    <property type="term" value="C:membrane"/>
    <property type="evidence" value="ECO:0007669"/>
    <property type="project" value="InterPro"/>
</dbReference>
<evidence type="ECO:0000256" key="5">
    <source>
        <dbReference type="ARBA" id="ARBA00022967"/>
    </source>
</evidence>
<evidence type="ECO:0000256" key="3">
    <source>
        <dbReference type="ARBA" id="ARBA00022485"/>
    </source>
</evidence>
<evidence type="ECO:0000259" key="13">
    <source>
        <dbReference type="PROSITE" id="PS51669"/>
    </source>
</evidence>
<dbReference type="PROSITE" id="PS00643">
    <property type="entry name" value="COMPLEX1_75K_3"/>
    <property type="match status" value="1"/>
</dbReference>
<dbReference type="Pfam" id="PF00384">
    <property type="entry name" value="Molybdopterin"/>
    <property type="match status" value="1"/>
</dbReference>
<comment type="function">
    <text evidence="11">NDH-1 shuttles electrons from NADH, via FMN and iron-sulfur (Fe-S) centers, to quinones in the respiratory chain. Couples the redox reaction to proton translocation (for every two electrons transferred, four hydrogen ions are translocated across the cytoplasmic membrane), and thus conserves the redox energy in a proton gradient.</text>
</comment>
<evidence type="ECO:0000313" key="16">
    <source>
        <dbReference type="Proteomes" id="UP000509549"/>
    </source>
</evidence>
<dbReference type="InterPro" id="IPR054351">
    <property type="entry name" value="NADH_UbQ_OxRdtase_ferredoxin"/>
</dbReference>
<evidence type="ECO:0000256" key="7">
    <source>
        <dbReference type="ARBA" id="ARBA00023014"/>
    </source>
</evidence>
<evidence type="ECO:0000256" key="1">
    <source>
        <dbReference type="ARBA" id="ARBA00001966"/>
    </source>
</evidence>
<dbReference type="InterPro" id="IPR019574">
    <property type="entry name" value="NADH_UbQ_OxRdtase_Gsu_4Fe4S-bd"/>
</dbReference>
<dbReference type="Gene3D" id="3.30.70.20">
    <property type="match status" value="1"/>
</dbReference>
<evidence type="ECO:0000256" key="10">
    <source>
        <dbReference type="ARBA" id="ARBA00047712"/>
    </source>
</evidence>
<reference evidence="15 16" key="1">
    <citation type="submission" date="2020-04" db="EMBL/GenBank/DDBJ databases">
        <authorList>
            <person name="Graf S J."/>
        </authorList>
    </citation>
    <scope>NUCLEOTIDE SEQUENCE [LARGE SCALE GENOMIC DNA]</scope>
    <source>
        <strain evidence="15">1</strain>
    </source>
</reference>
<keyword evidence="11" id="KW-0001">2Fe-2S</keyword>
<protein>
    <recommendedName>
        <fullName evidence="11">NADH-quinone oxidoreductase</fullName>
        <ecNumber evidence="11">7.1.1.-</ecNumber>
    </recommendedName>
</protein>
<comment type="cofactor">
    <cofactor evidence="11">
        <name>[2Fe-2S] cluster</name>
        <dbReference type="ChEBI" id="CHEBI:190135"/>
    </cofactor>
    <text evidence="11">Binds 1 [2Fe-2S] cluster per subunit.</text>
</comment>
<keyword evidence="3 11" id="KW-0004">4Fe-4S</keyword>
<dbReference type="FunFam" id="3.10.20.740:FF:000001">
    <property type="entry name" value="NADH-quinone oxidoreductase subunit G"/>
    <property type="match status" value="1"/>
</dbReference>
<comment type="catalytic activity">
    <reaction evidence="10 11">
        <text>a quinone + NADH + 5 H(+)(in) = a quinol + NAD(+) + 4 H(+)(out)</text>
        <dbReference type="Rhea" id="RHEA:57888"/>
        <dbReference type="ChEBI" id="CHEBI:15378"/>
        <dbReference type="ChEBI" id="CHEBI:24646"/>
        <dbReference type="ChEBI" id="CHEBI:57540"/>
        <dbReference type="ChEBI" id="CHEBI:57945"/>
        <dbReference type="ChEBI" id="CHEBI:132124"/>
    </reaction>
</comment>
<feature type="domain" description="4Fe-4S Mo/W bis-MGD-type" evidence="13">
    <location>
        <begin position="222"/>
        <end position="278"/>
    </location>
</feature>
<evidence type="ECO:0000256" key="2">
    <source>
        <dbReference type="ARBA" id="ARBA00005404"/>
    </source>
</evidence>
<dbReference type="CDD" id="cd00207">
    <property type="entry name" value="fer2"/>
    <property type="match status" value="1"/>
</dbReference>
<dbReference type="SUPFAM" id="SSF54292">
    <property type="entry name" value="2Fe-2S ferredoxin-like"/>
    <property type="match status" value="1"/>
</dbReference>
<evidence type="ECO:0000256" key="6">
    <source>
        <dbReference type="ARBA" id="ARBA00023004"/>
    </source>
</evidence>
<dbReference type="PROSITE" id="PS51669">
    <property type="entry name" value="4FE4S_MOW_BIS_MGD"/>
    <property type="match status" value="1"/>
</dbReference>
<comment type="cofactor">
    <cofactor evidence="1 11">
        <name>[4Fe-4S] cluster</name>
        <dbReference type="ChEBI" id="CHEBI:49883"/>
    </cofactor>
</comment>
<organism evidence="15 16">
    <name type="scientific">Candidatus Azoamicus ciliaticola</name>
    <dbReference type="NCBI Taxonomy" id="2652803"/>
    <lineage>
        <taxon>Bacteria</taxon>
        <taxon>Pseudomonadati</taxon>
        <taxon>Pseudomonadota</taxon>
        <taxon>Gammaproteobacteria</taxon>
        <taxon>Candidatus Azoamicaceae</taxon>
        <taxon>Candidatus Azoamicus</taxon>
    </lineage>
</organism>
<comment type="subunit">
    <text evidence="9">Composed of 13 different subunits. Subunits NuoCD, E, F, and G constitute the peripheral sector of the complex.</text>
</comment>
<keyword evidence="5 11" id="KW-1278">Translocase</keyword>
<dbReference type="Gene3D" id="3.10.20.740">
    <property type="match status" value="1"/>
</dbReference>
<dbReference type="InterPro" id="IPR036010">
    <property type="entry name" value="2Fe-2S_ferredoxin-like_sf"/>
</dbReference>
<dbReference type="GO" id="GO:0046872">
    <property type="term" value="F:metal ion binding"/>
    <property type="evidence" value="ECO:0007669"/>
    <property type="project" value="UniProtKB-UniRule"/>
</dbReference>
<dbReference type="Proteomes" id="UP000509549">
    <property type="component" value="Chromosome"/>
</dbReference>
<dbReference type="PROSITE" id="PS00642">
    <property type="entry name" value="COMPLEX1_75K_2"/>
    <property type="match status" value="1"/>
</dbReference>
<dbReference type="PROSITE" id="PS00641">
    <property type="entry name" value="COMPLEX1_75K_1"/>
    <property type="match status" value="1"/>
</dbReference>
<dbReference type="FunFam" id="3.30.70.20:FF:000002">
    <property type="entry name" value="NADH-ubiquinone oxidoreductase 75 kDa subunit"/>
    <property type="match status" value="1"/>
</dbReference>
<dbReference type="Gene3D" id="3.40.50.740">
    <property type="match status" value="2"/>
</dbReference>
<dbReference type="EMBL" id="LR794158">
    <property type="protein sequence ID" value="CAB3976528.1"/>
    <property type="molecule type" value="Genomic_DNA"/>
</dbReference>
<keyword evidence="8 11" id="KW-0520">NAD</keyword>
<dbReference type="GO" id="GO:0051539">
    <property type="term" value="F:4 iron, 4 sulfur cluster binding"/>
    <property type="evidence" value="ECO:0007669"/>
    <property type="project" value="UniProtKB-KW"/>
</dbReference>
<comment type="similarity">
    <text evidence="2 11">Belongs to the complex I 75 kDa subunit family.</text>
</comment>
<dbReference type="Pfam" id="PF22117">
    <property type="entry name" value="Fer4_Nqo3"/>
    <property type="match status" value="1"/>
</dbReference>
<dbReference type="InterPro" id="IPR006656">
    <property type="entry name" value="Mopterin_OxRdtase"/>
</dbReference>
<dbReference type="InterPro" id="IPR001041">
    <property type="entry name" value="2Fe-2S_ferredoxin-type"/>
</dbReference>
<name>A0A6J5JW37_9GAMM</name>
<dbReference type="Pfam" id="PF10588">
    <property type="entry name" value="NADH-G_4Fe-4S_3"/>
    <property type="match status" value="1"/>
</dbReference>
<dbReference type="GO" id="GO:0008137">
    <property type="term" value="F:NADH dehydrogenase (ubiquinone) activity"/>
    <property type="evidence" value="ECO:0007669"/>
    <property type="project" value="UniProtKB-UniRule"/>
</dbReference>
<evidence type="ECO:0000259" key="12">
    <source>
        <dbReference type="PROSITE" id="PS51085"/>
    </source>
</evidence>
<dbReference type="PROSITE" id="PS51839">
    <property type="entry name" value="4FE4S_HC3"/>
    <property type="match status" value="1"/>
</dbReference>
<keyword evidence="15" id="KW-0560">Oxidoreductase</keyword>
<keyword evidence="11" id="KW-0874">Quinone</keyword>
<sequence length="798" mass="89767">MGIVDNSKVKVEIDGIEFSAKRGTKIIEVADEAGIYIPRFCYHKKLSIAANCRMCLVEVEKAPKLFAACATPIADGMKIFTNTEKVISAQRAVMEFLLINHPLDCPICDQGGECELQDLTVGYGCTTSRFLESKRAFEDYSFGPLVSTDVTRCILCSRCVRFCSEISGTDDLGIINRGSNSRIFTFLKTNLRSGLSGNVVDLCPVGALTAKPSKFKARPWELVQKPFISSHDCLGSNLYLHVFRDKIIRVVPRRNDLINETWISDRDRFSYEGLYSSDRVKSPMLKKDGNWIDISWSQALDIVSKNIKSVIESSGADNIAAIASYNSTCEEFYILQKLLRALGSNNLDHRINQLDFNYQENMPVFSGIDIGMDEFDKLDSVLIIGSDIIKDHPVIGIKLRKIINNGGNVFVVNPIDFDFFMNVSNKIISNPKDFIHIISSLIKNFTFFNKDFNDKNIINLFSKLNGYEKYREFSEKFFSAKRKVILIGSYVIFSQDYSKILYLCNLLSSISGAYFGVLTDGANSSGAWLSGFVPHRLPGGVKHDIGNNVNCSNIFSKLLKLYILFGIELENDSIYAKKSLDALSKADFVVSFSSFKSDVLLGVADVILPIASTYENVGTYVNMSGIWQSFDPVVLSDYEVKFGWKALSDLASMLKLNGFNYIDSVHILSEIKSFINENCTLSWNFNVIDNLVSNINGDLIVIPYLSQYNVDSLVRRANSLQKIDRDNDFESNLVLKCNDGVYNKLILNKSLNKLLADKKIIVSIDNSVSDGVLFIRNYNLLNYIDYYLLYEVFSFDKI</sequence>
<gene>
    <name evidence="15" type="primary">nqo3</name>
    <name evidence="15" type="ORF">ESZ_00343</name>
</gene>
<dbReference type="Pfam" id="PF22151">
    <property type="entry name" value="Fer4_NDSU1"/>
    <property type="match status" value="1"/>
</dbReference>
<evidence type="ECO:0000259" key="14">
    <source>
        <dbReference type="PROSITE" id="PS51839"/>
    </source>
</evidence>
<dbReference type="InterPro" id="IPR006963">
    <property type="entry name" value="Mopterin_OxRdtase_4Fe-4S_dom"/>
</dbReference>
<keyword evidence="4 11" id="KW-0479">Metal-binding</keyword>
<dbReference type="InterPro" id="IPR050123">
    <property type="entry name" value="Prok_molybdopt-oxidoreductase"/>
</dbReference>
<dbReference type="InterPro" id="IPR010228">
    <property type="entry name" value="NADH_UbQ_OxRdtase_Gsu"/>
</dbReference>
<keyword evidence="16" id="KW-1185">Reference proteome</keyword>
<evidence type="ECO:0000256" key="4">
    <source>
        <dbReference type="ARBA" id="ARBA00022723"/>
    </source>
</evidence>
<proteinExistence type="inferred from homology"/>
<keyword evidence="6 11" id="KW-0408">Iron</keyword>
<dbReference type="GO" id="GO:0042773">
    <property type="term" value="P:ATP synthesis coupled electron transport"/>
    <property type="evidence" value="ECO:0007669"/>
    <property type="project" value="InterPro"/>
</dbReference>